<evidence type="ECO:0000313" key="1">
    <source>
        <dbReference type="EMBL" id="KAF2251563.1"/>
    </source>
</evidence>
<protein>
    <submittedName>
        <fullName evidence="1">Uncharacterized protein</fullName>
    </submittedName>
</protein>
<organism evidence="1 2">
    <name type="scientific">Trematosphaeria pertusa</name>
    <dbReference type="NCBI Taxonomy" id="390896"/>
    <lineage>
        <taxon>Eukaryota</taxon>
        <taxon>Fungi</taxon>
        <taxon>Dikarya</taxon>
        <taxon>Ascomycota</taxon>
        <taxon>Pezizomycotina</taxon>
        <taxon>Dothideomycetes</taxon>
        <taxon>Pleosporomycetidae</taxon>
        <taxon>Pleosporales</taxon>
        <taxon>Massarineae</taxon>
        <taxon>Trematosphaeriaceae</taxon>
        <taxon>Trematosphaeria</taxon>
    </lineage>
</organism>
<gene>
    <name evidence="1" type="ORF">BU26DRAFT_286241</name>
</gene>
<evidence type="ECO:0000313" key="2">
    <source>
        <dbReference type="Proteomes" id="UP000800094"/>
    </source>
</evidence>
<dbReference type="RefSeq" id="XP_033686567.1">
    <property type="nucleotide sequence ID" value="XM_033821564.1"/>
</dbReference>
<dbReference type="EMBL" id="ML987193">
    <property type="protein sequence ID" value="KAF2251563.1"/>
    <property type="molecule type" value="Genomic_DNA"/>
</dbReference>
<name>A0A6A6IPZ0_9PLEO</name>
<proteinExistence type="predicted"/>
<dbReference type="GeneID" id="54574894"/>
<dbReference type="Proteomes" id="UP000800094">
    <property type="component" value="Unassembled WGS sequence"/>
</dbReference>
<reference evidence="1" key="1">
    <citation type="journal article" date="2020" name="Stud. Mycol.">
        <title>101 Dothideomycetes genomes: a test case for predicting lifestyles and emergence of pathogens.</title>
        <authorList>
            <person name="Haridas S."/>
            <person name="Albert R."/>
            <person name="Binder M."/>
            <person name="Bloem J."/>
            <person name="Labutti K."/>
            <person name="Salamov A."/>
            <person name="Andreopoulos B."/>
            <person name="Baker S."/>
            <person name="Barry K."/>
            <person name="Bills G."/>
            <person name="Bluhm B."/>
            <person name="Cannon C."/>
            <person name="Castanera R."/>
            <person name="Culley D."/>
            <person name="Daum C."/>
            <person name="Ezra D."/>
            <person name="Gonzalez J."/>
            <person name="Henrissat B."/>
            <person name="Kuo A."/>
            <person name="Liang C."/>
            <person name="Lipzen A."/>
            <person name="Lutzoni F."/>
            <person name="Magnuson J."/>
            <person name="Mondo S."/>
            <person name="Nolan M."/>
            <person name="Ohm R."/>
            <person name="Pangilinan J."/>
            <person name="Park H.-J."/>
            <person name="Ramirez L."/>
            <person name="Alfaro M."/>
            <person name="Sun H."/>
            <person name="Tritt A."/>
            <person name="Yoshinaga Y."/>
            <person name="Zwiers L.-H."/>
            <person name="Turgeon B."/>
            <person name="Goodwin S."/>
            <person name="Spatafora J."/>
            <person name="Crous P."/>
            <person name="Grigoriev I."/>
        </authorList>
    </citation>
    <scope>NUCLEOTIDE SEQUENCE</scope>
    <source>
        <strain evidence="1">CBS 122368</strain>
    </source>
</reference>
<keyword evidence="2" id="KW-1185">Reference proteome</keyword>
<dbReference type="AlphaFoldDB" id="A0A6A6IPZ0"/>
<sequence length="88" mass="9897">MDYTDPDSGETYKVWDSNKMANDIIDHPDLKESRKNELLDKIIEYSTEYETKKSLSEKPNSSGATHYRDITAAQAIASRLKGPPDACS</sequence>
<accession>A0A6A6IPZ0</accession>